<dbReference type="Pfam" id="PF07624">
    <property type="entry name" value="PSD2"/>
    <property type="match status" value="1"/>
</dbReference>
<dbReference type="Pfam" id="PF07626">
    <property type="entry name" value="PSD3"/>
    <property type="match status" value="1"/>
</dbReference>
<feature type="domain" description="DUF1592" evidence="5">
    <location>
        <begin position="311"/>
        <end position="439"/>
    </location>
</feature>
<name>A0ABW5D813_9BACT</name>
<evidence type="ECO:0000259" key="7">
    <source>
        <dbReference type="Pfam" id="PF07637"/>
    </source>
</evidence>
<dbReference type="Pfam" id="PF07631">
    <property type="entry name" value="PSD4"/>
    <property type="match status" value="1"/>
</dbReference>
<evidence type="ECO:0000259" key="4">
    <source>
        <dbReference type="Pfam" id="PF07627"/>
    </source>
</evidence>
<evidence type="ECO:0000256" key="1">
    <source>
        <dbReference type="SAM" id="SignalP"/>
    </source>
</evidence>
<feature type="domain" description="DUF1585" evidence="2">
    <location>
        <begin position="569"/>
        <end position="642"/>
    </location>
</feature>
<accession>A0ABW5D813</accession>
<evidence type="ECO:0000259" key="5">
    <source>
        <dbReference type="Pfam" id="PF07631"/>
    </source>
</evidence>
<keyword evidence="1" id="KW-0732">Signal</keyword>
<dbReference type="InterPro" id="IPR013039">
    <property type="entry name" value="DUF1588"/>
</dbReference>
<dbReference type="Proteomes" id="UP001597375">
    <property type="component" value="Unassembled WGS sequence"/>
</dbReference>
<proteinExistence type="predicted"/>
<feature type="domain" description="DUF1595" evidence="7">
    <location>
        <begin position="239"/>
        <end position="299"/>
    </location>
</feature>
<evidence type="ECO:0000313" key="8">
    <source>
        <dbReference type="EMBL" id="MFD2256524.1"/>
    </source>
</evidence>
<dbReference type="Pfam" id="PF07627">
    <property type="entry name" value="PSCyt3"/>
    <property type="match status" value="1"/>
</dbReference>
<dbReference type="InterPro" id="IPR013042">
    <property type="entry name" value="DUF1592"/>
</dbReference>
<protein>
    <submittedName>
        <fullName evidence="8">DUF1592 domain-containing protein</fullName>
    </submittedName>
</protein>
<feature type="domain" description="DUF1587" evidence="3">
    <location>
        <begin position="155"/>
        <end position="218"/>
    </location>
</feature>
<feature type="domain" description="Cytochrome C Planctomycete-type" evidence="6">
    <location>
        <begin position="69"/>
        <end position="114"/>
    </location>
</feature>
<keyword evidence="9" id="KW-1185">Reference proteome</keyword>
<gene>
    <name evidence="8" type="ORF">ACFSSA_07545</name>
</gene>
<evidence type="ECO:0000259" key="3">
    <source>
        <dbReference type="Pfam" id="PF07626"/>
    </source>
</evidence>
<dbReference type="InterPro" id="IPR011478">
    <property type="entry name" value="DUF1585"/>
</dbReference>
<feature type="domain" description="DUF1588" evidence="4">
    <location>
        <begin position="457"/>
        <end position="555"/>
    </location>
</feature>
<feature type="signal peptide" evidence="1">
    <location>
        <begin position="1"/>
        <end position="30"/>
    </location>
</feature>
<dbReference type="InterPro" id="IPR013036">
    <property type="entry name" value="DUF1587"/>
</dbReference>
<comment type="caution">
    <text evidence="8">The sequence shown here is derived from an EMBL/GenBank/DDBJ whole genome shotgun (WGS) entry which is preliminary data.</text>
</comment>
<feature type="chain" id="PRO_5047227153" evidence="1">
    <location>
        <begin position="31"/>
        <end position="650"/>
    </location>
</feature>
<sequence length="650" mass="72971">MYTKPQFLNAGCRSLLLAFSAIMLTEVVSAAVTKDPLIDSEALAQAKMLGEAGELDFKEDIIPILENYCTECHNPDDDEGSLNLEAFLDPAEAIMYPEIWDRVAKNVKLDVMPPVKRKDRPELHERALLVGWARQMDLLWDNGKMGTNPGRTTLRRLNKNEYNYTIRDLFGLKIRPADNFPEESSGEAGFDNDADALFLPALLMENYFEAAAKVADAILSSNTLRQTYLMNAISNEEGARKVFTFWAPRIYRRHVADGEIDRLVEVYKKSRDGGKTHQKSMRDPLVMMLVSPSFLYRSELAIDGGGKVVGLSDFELANRLSYFLWASMPDQELFKLADTGKLSDPEILEQQVIRMLKDDKSRALSMHLGGQWLGWEKLRSSANPDEGKFPMFDFQLRVDMYRESYIFFDNLLQENGSIFNLIDADYGFLNERLAKHYGIDGVEGSEFRKVKFNDPNRGGILGMGSVLVATSMPMRTAPSVRGAFVLDSLLGDPPPSPPMDVEQLPPNDTGLPAGTFREALDEHRDNPSCRACHALIDPLGFGLENYDAIGRWRTTQAGAPLDTSGNMPDGEEFNGPAELKKLLLREKEQFTRNMVGKFVSYALGRELTAYDRPVTKHITDKVLANDGSIQTLVLEVVKSHPFLNRSNPEK</sequence>
<evidence type="ECO:0000313" key="9">
    <source>
        <dbReference type="Proteomes" id="UP001597375"/>
    </source>
</evidence>
<evidence type="ECO:0000259" key="2">
    <source>
        <dbReference type="Pfam" id="PF07624"/>
    </source>
</evidence>
<organism evidence="8 9">
    <name type="scientific">Luteolibacter algae</name>
    <dbReference type="NCBI Taxonomy" id="454151"/>
    <lineage>
        <taxon>Bacteria</taxon>
        <taxon>Pseudomonadati</taxon>
        <taxon>Verrucomicrobiota</taxon>
        <taxon>Verrucomicrobiia</taxon>
        <taxon>Verrucomicrobiales</taxon>
        <taxon>Verrucomicrobiaceae</taxon>
        <taxon>Luteolibacter</taxon>
    </lineage>
</organism>
<evidence type="ECO:0000259" key="6">
    <source>
        <dbReference type="Pfam" id="PF07635"/>
    </source>
</evidence>
<reference evidence="9" key="1">
    <citation type="journal article" date="2019" name="Int. J. Syst. Evol. Microbiol.">
        <title>The Global Catalogue of Microorganisms (GCM) 10K type strain sequencing project: providing services to taxonomists for standard genome sequencing and annotation.</title>
        <authorList>
            <consortium name="The Broad Institute Genomics Platform"/>
            <consortium name="The Broad Institute Genome Sequencing Center for Infectious Disease"/>
            <person name="Wu L."/>
            <person name="Ma J."/>
        </authorList>
    </citation>
    <scope>NUCLEOTIDE SEQUENCE [LARGE SCALE GENOMIC DNA]</scope>
    <source>
        <strain evidence="9">CGMCC 4.7106</strain>
    </source>
</reference>
<dbReference type="InterPro" id="IPR011429">
    <property type="entry name" value="Cyt_c_Planctomycete-type"/>
</dbReference>
<dbReference type="Pfam" id="PF07635">
    <property type="entry name" value="PSCyt1"/>
    <property type="match status" value="1"/>
</dbReference>
<dbReference type="EMBL" id="JBHUIT010000008">
    <property type="protein sequence ID" value="MFD2256524.1"/>
    <property type="molecule type" value="Genomic_DNA"/>
</dbReference>
<dbReference type="Pfam" id="PF07637">
    <property type="entry name" value="PSD5"/>
    <property type="match status" value="1"/>
</dbReference>
<dbReference type="InterPro" id="IPR013043">
    <property type="entry name" value="DUF1595"/>
</dbReference>